<proteinExistence type="predicted"/>
<dbReference type="Proteomes" id="UP000824264">
    <property type="component" value="Unassembled WGS sequence"/>
</dbReference>
<dbReference type="Gene3D" id="2.30.30.100">
    <property type="match status" value="1"/>
</dbReference>
<reference evidence="1" key="2">
    <citation type="submission" date="2021-04" db="EMBL/GenBank/DDBJ databases">
        <authorList>
            <person name="Gilroy R."/>
        </authorList>
    </citation>
    <scope>NUCLEOTIDE SEQUENCE</scope>
    <source>
        <strain evidence="1">ChiSxjej5B17-1746</strain>
    </source>
</reference>
<comment type="caution">
    <text evidence="1">The sequence shown here is derived from an EMBL/GenBank/DDBJ whole genome shotgun (WGS) entry which is preliminary data.</text>
</comment>
<protein>
    <submittedName>
        <fullName evidence="1">Uncharacterized protein</fullName>
    </submittedName>
</protein>
<accession>A0A9D1U9E5</accession>
<evidence type="ECO:0000313" key="2">
    <source>
        <dbReference type="Proteomes" id="UP000824264"/>
    </source>
</evidence>
<dbReference type="AlphaFoldDB" id="A0A9D1U9E5"/>
<evidence type="ECO:0000313" key="1">
    <source>
        <dbReference type="EMBL" id="HIW79392.1"/>
    </source>
</evidence>
<organism evidence="1 2">
    <name type="scientific">Candidatus Bilophila faecipullorum</name>
    <dbReference type="NCBI Taxonomy" id="2838482"/>
    <lineage>
        <taxon>Bacteria</taxon>
        <taxon>Pseudomonadati</taxon>
        <taxon>Thermodesulfobacteriota</taxon>
        <taxon>Desulfovibrionia</taxon>
        <taxon>Desulfovibrionales</taxon>
        <taxon>Desulfovibrionaceae</taxon>
        <taxon>Bilophila</taxon>
    </lineage>
</organism>
<gene>
    <name evidence="1" type="ORF">H9874_09660</name>
</gene>
<name>A0A9D1U9E5_9BACT</name>
<dbReference type="EMBL" id="DXGI01000362">
    <property type="protein sequence ID" value="HIW79392.1"/>
    <property type="molecule type" value="Genomic_DNA"/>
</dbReference>
<sequence>MSKPIRLFKLVTGELVLGKFDEEANVLEDVAIIQVVPTQQGVQMMMLPYGYPFEQEFKGTISGKHFMYEYKRLPDDLETKYLEACTNLTLSSGGLGAPASPLIK</sequence>
<reference evidence="1" key="1">
    <citation type="journal article" date="2021" name="PeerJ">
        <title>Extensive microbial diversity within the chicken gut microbiome revealed by metagenomics and culture.</title>
        <authorList>
            <person name="Gilroy R."/>
            <person name="Ravi A."/>
            <person name="Getino M."/>
            <person name="Pursley I."/>
            <person name="Horton D.L."/>
            <person name="Alikhan N.F."/>
            <person name="Baker D."/>
            <person name="Gharbi K."/>
            <person name="Hall N."/>
            <person name="Watson M."/>
            <person name="Adriaenssens E.M."/>
            <person name="Foster-Nyarko E."/>
            <person name="Jarju S."/>
            <person name="Secka A."/>
            <person name="Antonio M."/>
            <person name="Oren A."/>
            <person name="Chaudhuri R.R."/>
            <person name="La Ragione R."/>
            <person name="Hildebrand F."/>
            <person name="Pallen M.J."/>
        </authorList>
    </citation>
    <scope>NUCLEOTIDE SEQUENCE</scope>
    <source>
        <strain evidence="1">ChiSxjej5B17-1746</strain>
    </source>
</reference>